<dbReference type="EMBL" id="CP001818">
    <property type="protein sequence ID" value="ACZ19958.1"/>
    <property type="molecule type" value="Genomic_DNA"/>
</dbReference>
<gene>
    <name evidence="4" type="ordered locus">Taci_1744</name>
</gene>
<evidence type="ECO:0000259" key="2">
    <source>
        <dbReference type="PROSITE" id="PS50110"/>
    </source>
</evidence>
<dbReference type="PANTHER" id="PTHR45228">
    <property type="entry name" value="CYCLIC DI-GMP PHOSPHODIESTERASE TM_0186-RELATED"/>
    <property type="match status" value="1"/>
</dbReference>
<dbReference type="Pfam" id="PF13487">
    <property type="entry name" value="HD_5"/>
    <property type="match status" value="1"/>
</dbReference>
<feature type="domain" description="Response regulatory" evidence="2">
    <location>
        <begin position="11"/>
        <end position="127"/>
    </location>
</feature>
<dbReference type="OrthoDB" id="5162at2"/>
<dbReference type="Gene3D" id="1.10.3210.10">
    <property type="entry name" value="Hypothetical protein af1432"/>
    <property type="match status" value="1"/>
</dbReference>
<dbReference type="SUPFAM" id="SSF109604">
    <property type="entry name" value="HD-domain/PDEase-like"/>
    <property type="match status" value="1"/>
</dbReference>
<dbReference type="RefSeq" id="WP_012870467.1">
    <property type="nucleotide sequence ID" value="NC_013522.1"/>
</dbReference>
<dbReference type="KEGG" id="tai:Taci_1744"/>
<evidence type="ECO:0000259" key="3">
    <source>
        <dbReference type="PROSITE" id="PS51832"/>
    </source>
</evidence>
<dbReference type="InterPro" id="IPR037522">
    <property type="entry name" value="HD_GYP_dom"/>
</dbReference>
<dbReference type="PROSITE" id="PS51832">
    <property type="entry name" value="HD_GYP"/>
    <property type="match status" value="1"/>
</dbReference>
<feature type="modified residue" description="4-aspartylphosphate" evidence="1">
    <location>
        <position position="60"/>
    </location>
</feature>
<dbReference type="SUPFAM" id="SSF52172">
    <property type="entry name" value="CheY-like"/>
    <property type="match status" value="1"/>
</dbReference>
<name>D1B7G7_THEAS</name>
<dbReference type="HOGENOM" id="CLU_000445_92_10_0"/>
<dbReference type="PANTHER" id="PTHR45228:SF5">
    <property type="entry name" value="CYCLIC DI-GMP PHOSPHODIESTERASE VC_1348-RELATED"/>
    <property type="match status" value="1"/>
</dbReference>
<protein>
    <submittedName>
        <fullName evidence="4">Response regulator receiver modulated metal dependent phosphohydrolase</fullName>
    </submittedName>
</protein>
<keyword evidence="5" id="KW-1185">Reference proteome</keyword>
<dbReference type="InterPro" id="IPR052020">
    <property type="entry name" value="Cyclic_di-GMP/3'3'-cGAMP_PDE"/>
</dbReference>
<dbReference type="InterPro" id="IPR011006">
    <property type="entry name" value="CheY-like_superfamily"/>
</dbReference>
<dbReference type="InterPro" id="IPR003607">
    <property type="entry name" value="HD/PDEase_dom"/>
</dbReference>
<reference evidence="4 5" key="1">
    <citation type="journal article" date="2009" name="Stand. Genomic Sci.">
        <title>Complete genome sequence of Thermanaerovibrio acidaminovorans type strain (Su883).</title>
        <authorList>
            <person name="Chovatia M."/>
            <person name="Sikorski J."/>
            <person name="Schroder M."/>
            <person name="Lapidus A."/>
            <person name="Nolan M."/>
            <person name="Tice H."/>
            <person name="Glavina Del Rio T."/>
            <person name="Copeland A."/>
            <person name="Cheng J.F."/>
            <person name="Lucas S."/>
            <person name="Chen F."/>
            <person name="Bruce D."/>
            <person name="Goodwin L."/>
            <person name="Pitluck S."/>
            <person name="Ivanova N."/>
            <person name="Mavromatis K."/>
            <person name="Ovchinnikova G."/>
            <person name="Pati A."/>
            <person name="Chen A."/>
            <person name="Palaniappan K."/>
            <person name="Land M."/>
            <person name="Hauser L."/>
            <person name="Chang Y.J."/>
            <person name="Jeffries C.D."/>
            <person name="Chain P."/>
            <person name="Saunders E."/>
            <person name="Detter J.C."/>
            <person name="Brettin T."/>
            <person name="Rohde M."/>
            <person name="Goker M."/>
            <person name="Spring S."/>
            <person name="Bristow J."/>
            <person name="Markowitz V."/>
            <person name="Hugenholtz P."/>
            <person name="Kyrpides N.C."/>
            <person name="Klenk H.P."/>
            <person name="Eisen J.A."/>
        </authorList>
    </citation>
    <scope>NUCLEOTIDE SEQUENCE [LARGE SCALE GENOMIC DNA]</scope>
    <source>
        <strain evidence="5">ATCC 49978 / DSM 6589 / Su883</strain>
    </source>
</reference>
<evidence type="ECO:0000313" key="4">
    <source>
        <dbReference type="EMBL" id="ACZ19958.1"/>
    </source>
</evidence>
<sequence>MGVWAIGDRPAIYVVDDSVMNLQILGEVLGMQGYEVRTFPNPRDALERAAEDPPDLFILDVVLPGMDGFELCRRLKQREILREIPVMFVSSLDDPHHISRAFLEGGVDYVAKPFRPEEIAARAMTHVRIHRAQRELLEQNRELEGILQRKDQEVLRAQMATIEALSELAESRDENTGGHIIRTSHYCGLLGRGLMKLGLYRDQVEQEFIDLLKKAAPLHDIGKVGIPDSILLKRAPLTPEEYETMKNHTIMGEQALLKVLKKYPGHPLLQMGIQIARSHHEKWDGTGYPDGLKGEEIPLAARIMAVADVYDALRCYRPYKTPLSHRESMLIIQEGSGDHFDPLVVEAFMAMEGIFETTSSKLVFPEEMEVPGP</sequence>
<dbReference type="InterPro" id="IPR001789">
    <property type="entry name" value="Sig_transdc_resp-reg_receiver"/>
</dbReference>
<accession>D1B7G7</accession>
<dbReference type="Gene3D" id="3.40.50.2300">
    <property type="match status" value="1"/>
</dbReference>
<dbReference type="eggNOG" id="COG3437">
    <property type="taxonomic scope" value="Bacteria"/>
</dbReference>
<dbReference type="GO" id="GO:0000160">
    <property type="term" value="P:phosphorelay signal transduction system"/>
    <property type="evidence" value="ECO:0007669"/>
    <property type="project" value="InterPro"/>
</dbReference>
<dbReference type="AlphaFoldDB" id="D1B7G7"/>
<dbReference type="SMART" id="SM00448">
    <property type="entry name" value="REC"/>
    <property type="match status" value="1"/>
</dbReference>
<proteinExistence type="predicted"/>
<organism evidence="4 5">
    <name type="scientific">Thermanaerovibrio acidaminovorans (strain ATCC 49978 / DSM 6589 / Su883)</name>
    <name type="common">Selenomonas acidaminovorans</name>
    <dbReference type="NCBI Taxonomy" id="525903"/>
    <lineage>
        <taxon>Bacteria</taxon>
        <taxon>Thermotogati</taxon>
        <taxon>Synergistota</taxon>
        <taxon>Synergistia</taxon>
        <taxon>Synergistales</taxon>
        <taxon>Synergistaceae</taxon>
        <taxon>Thermanaerovibrio</taxon>
    </lineage>
</organism>
<dbReference type="STRING" id="525903.Taci_1744"/>
<dbReference type="CDD" id="cd00077">
    <property type="entry name" value="HDc"/>
    <property type="match status" value="1"/>
</dbReference>
<dbReference type="EnsemblBacteria" id="ACZ19958">
    <property type="protein sequence ID" value="ACZ19958"/>
    <property type="gene ID" value="Taci_1744"/>
</dbReference>
<dbReference type="Proteomes" id="UP000002030">
    <property type="component" value="Chromosome"/>
</dbReference>
<dbReference type="PROSITE" id="PS50110">
    <property type="entry name" value="RESPONSE_REGULATORY"/>
    <property type="match status" value="1"/>
</dbReference>
<keyword evidence="1" id="KW-0597">Phosphoprotein</keyword>
<evidence type="ECO:0000313" key="5">
    <source>
        <dbReference type="Proteomes" id="UP000002030"/>
    </source>
</evidence>
<evidence type="ECO:0000256" key="1">
    <source>
        <dbReference type="PROSITE-ProRule" id="PRU00169"/>
    </source>
</evidence>
<dbReference type="SMART" id="SM00471">
    <property type="entry name" value="HDc"/>
    <property type="match status" value="1"/>
</dbReference>
<dbReference type="Pfam" id="PF00072">
    <property type="entry name" value="Response_reg"/>
    <property type="match status" value="1"/>
</dbReference>
<feature type="domain" description="HD-GYP" evidence="3">
    <location>
        <begin position="154"/>
        <end position="364"/>
    </location>
</feature>